<dbReference type="Pfam" id="PF12063">
    <property type="entry name" value="ATG1-like_MIT1"/>
    <property type="match status" value="1"/>
</dbReference>
<dbReference type="GeneID" id="9576773"/>
<dbReference type="EC" id="2.7.11.1" evidence="4"/>
<dbReference type="OrthoDB" id="346907at2759"/>
<feature type="compositionally biased region" description="Basic and acidic residues" evidence="22">
    <location>
        <begin position="826"/>
        <end position="835"/>
    </location>
</feature>
<evidence type="ECO:0000256" key="18">
    <source>
        <dbReference type="ARBA" id="ARBA00047899"/>
    </source>
</evidence>
<evidence type="ECO:0000256" key="8">
    <source>
        <dbReference type="ARBA" id="ARBA00022490"/>
    </source>
</evidence>
<keyword evidence="23" id="KW-1133">Transmembrane helix</keyword>
<dbReference type="GO" id="GO:0005829">
    <property type="term" value="C:cytosol"/>
    <property type="evidence" value="ECO:0007669"/>
    <property type="project" value="TreeGrafter"/>
</dbReference>
<organism evidence="25 26">
    <name type="scientific">Trichophyton verrucosum (strain HKI 0517)</name>
    <dbReference type="NCBI Taxonomy" id="663202"/>
    <lineage>
        <taxon>Eukaryota</taxon>
        <taxon>Fungi</taxon>
        <taxon>Dikarya</taxon>
        <taxon>Ascomycota</taxon>
        <taxon>Pezizomycotina</taxon>
        <taxon>Eurotiomycetes</taxon>
        <taxon>Eurotiomycetidae</taxon>
        <taxon>Onygenales</taxon>
        <taxon>Arthrodermataceae</taxon>
        <taxon>Trichophyton</taxon>
    </lineage>
</organism>
<dbReference type="InterPro" id="IPR008271">
    <property type="entry name" value="Ser/Thr_kinase_AS"/>
</dbReference>
<proteinExistence type="inferred from homology"/>
<feature type="compositionally biased region" description="Low complexity" evidence="22">
    <location>
        <begin position="396"/>
        <end position="409"/>
    </location>
</feature>
<dbReference type="GO" id="GO:0034045">
    <property type="term" value="C:phagophore assembly site membrane"/>
    <property type="evidence" value="ECO:0007669"/>
    <property type="project" value="UniProtKB-SubCell"/>
</dbReference>
<dbReference type="SMART" id="SM00220">
    <property type="entry name" value="S_TKc"/>
    <property type="match status" value="1"/>
</dbReference>
<dbReference type="GO" id="GO:0005524">
    <property type="term" value="F:ATP binding"/>
    <property type="evidence" value="ECO:0007669"/>
    <property type="project" value="UniProtKB-UniRule"/>
</dbReference>
<feature type="compositionally biased region" description="Polar residues" evidence="22">
    <location>
        <begin position="562"/>
        <end position="579"/>
    </location>
</feature>
<dbReference type="InterPro" id="IPR000719">
    <property type="entry name" value="Prot_kinase_dom"/>
</dbReference>
<keyword evidence="26" id="KW-1185">Reference proteome</keyword>
<dbReference type="Gene3D" id="1.10.510.10">
    <property type="entry name" value="Transferase(Phosphotransferase) domain 1"/>
    <property type="match status" value="1"/>
</dbReference>
<feature type="compositionally biased region" description="Basic and acidic residues" evidence="22">
    <location>
        <begin position="435"/>
        <end position="453"/>
    </location>
</feature>
<dbReference type="PROSITE" id="PS50011">
    <property type="entry name" value="PROTEIN_KINASE_DOM"/>
    <property type="match status" value="1"/>
</dbReference>
<evidence type="ECO:0000256" key="4">
    <source>
        <dbReference type="ARBA" id="ARBA00012513"/>
    </source>
</evidence>
<keyword evidence="8" id="KW-0963">Cytoplasm</keyword>
<dbReference type="PROSITE" id="PS00107">
    <property type="entry name" value="PROTEIN_KINASE_ATP"/>
    <property type="match status" value="1"/>
</dbReference>
<feature type="compositionally biased region" description="Acidic residues" evidence="22">
    <location>
        <begin position="381"/>
        <end position="390"/>
    </location>
</feature>
<keyword evidence="23" id="KW-0812">Transmembrane</keyword>
<dbReference type="InterPro" id="IPR022708">
    <property type="entry name" value="Atg1-like_tMIT"/>
</dbReference>
<dbReference type="PANTHER" id="PTHR24348">
    <property type="entry name" value="SERINE/THREONINE-PROTEIN KINASE UNC-51-RELATED"/>
    <property type="match status" value="1"/>
</dbReference>
<evidence type="ECO:0000256" key="5">
    <source>
        <dbReference type="ARBA" id="ARBA00018572"/>
    </source>
</evidence>
<feature type="region of interest" description="Disordered" evidence="22">
    <location>
        <begin position="904"/>
        <end position="931"/>
    </location>
</feature>
<dbReference type="GO" id="GO:0034727">
    <property type="term" value="P:piecemeal microautophagy of the nucleus"/>
    <property type="evidence" value="ECO:0007669"/>
    <property type="project" value="TreeGrafter"/>
</dbReference>
<dbReference type="RefSeq" id="XP_003021690.1">
    <property type="nucleotide sequence ID" value="XM_003021644.1"/>
</dbReference>
<comment type="catalytic activity">
    <reaction evidence="19">
        <text>L-seryl-[protein] + ATP = O-phospho-L-seryl-[protein] + ADP + H(+)</text>
        <dbReference type="Rhea" id="RHEA:17989"/>
        <dbReference type="Rhea" id="RHEA-COMP:9863"/>
        <dbReference type="Rhea" id="RHEA-COMP:11604"/>
        <dbReference type="ChEBI" id="CHEBI:15378"/>
        <dbReference type="ChEBI" id="CHEBI:29999"/>
        <dbReference type="ChEBI" id="CHEBI:30616"/>
        <dbReference type="ChEBI" id="CHEBI:83421"/>
        <dbReference type="ChEBI" id="CHEBI:456216"/>
        <dbReference type="EC" id="2.7.11.1"/>
    </reaction>
</comment>
<evidence type="ECO:0000256" key="7">
    <source>
        <dbReference type="ARBA" id="ARBA00022448"/>
    </source>
</evidence>
<name>D4DAQ3_TRIVH</name>
<evidence type="ECO:0000256" key="6">
    <source>
        <dbReference type="ARBA" id="ARBA00019599"/>
    </source>
</evidence>
<dbReference type="HOGENOM" id="CLU_006447_0_0_1"/>
<reference evidence="26" key="1">
    <citation type="journal article" date="2011" name="Genome Biol.">
        <title>Comparative and functional genomics provide insights into the pathogenicity of dermatophytic fungi.</title>
        <authorList>
            <person name="Burmester A."/>
            <person name="Shelest E."/>
            <person name="Gloeckner G."/>
            <person name="Heddergott C."/>
            <person name="Schindler S."/>
            <person name="Staib P."/>
            <person name="Heidel A."/>
            <person name="Felder M."/>
            <person name="Petzold A."/>
            <person name="Szafranski K."/>
            <person name="Feuermann M."/>
            <person name="Pedruzzi I."/>
            <person name="Priebe S."/>
            <person name="Groth M."/>
            <person name="Winkler R."/>
            <person name="Li W."/>
            <person name="Kniemeyer O."/>
            <person name="Schroeckh V."/>
            <person name="Hertweck C."/>
            <person name="Hube B."/>
            <person name="White T.C."/>
            <person name="Platzer M."/>
            <person name="Guthke R."/>
            <person name="Heitman J."/>
            <person name="Woestemeyer J."/>
            <person name="Zipfel P.F."/>
            <person name="Monod M."/>
            <person name="Brakhage A.A."/>
        </authorList>
    </citation>
    <scope>NUCLEOTIDE SEQUENCE [LARGE SCALE GENOMIC DNA]</scope>
    <source>
        <strain evidence="26">HKI 0517</strain>
    </source>
</reference>
<comment type="subcellular location">
    <subcellularLocation>
        <location evidence="1">Cytoplasm</location>
    </subcellularLocation>
    <subcellularLocation>
        <location evidence="2">Preautophagosomal structure membrane</location>
        <topology evidence="2">Peripheral membrane protein</topology>
    </subcellularLocation>
</comment>
<evidence type="ECO:0000256" key="3">
    <source>
        <dbReference type="ARBA" id="ARBA00011138"/>
    </source>
</evidence>
<feature type="region of interest" description="Disordered" evidence="22">
    <location>
        <begin position="989"/>
        <end position="1018"/>
    </location>
</feature>
<dbReference type="InterPro" id="IPR017441">
    <property type="entry name" value="Protein_kinase_ATP_BS"/>
</dbReference>
<dbReference type="Proteomes" id="UP000008383">
    <property type="component" value="Unassembled WGS sequence"/>
</dbReference>
<keyword evidence="12" id="KW-0418">Kinase</keyword>
<dbReference type="FunFam" id="1.10.510.10:FF:000817">
    <property type="entry name" value="Serine/threonine-protein kinase ATG1"/>
    <property type="match status" value="1"/>
</dbReference>
<dbReference type="Pfam" id="PF00069">
    <property type="entry name" value="Pkinase"/>
    <property type="match status" value="1"/>
</dbReference>
<evidence type="ECO:0000259" key="24">
    <source>
        <dbReference type="PROSITE" id="PS50011"/>
    </source>
</evidence>
<evidence type="ECO:0000256" key="11">
    <source>
        <dbReference type="ARBA" id="ARBA00022741"/>
    </source>
</evidence>
<evidence type="ECO:0000256" key="16">
    <source>
        <dbReference type="ARBA" id="ARBA00023136"/>
    </source>
</evidence>
<evidence type="ECO:0000256" key="15">
    <source>
        <dbReference type="ARBA" id="ARBA00023006"/>
    </source>
</evidence>
<evidence type="ECO:0000256" key="1">
    <source>
        <dbReference type="ARBA" id="ARBA00004496"/>
    </source>
</evidence>
<feature type="region of interest" description="Disordered" evidence="22">
    <location>
        <begin position="562"/>
        <end position="605"/>
    </location>
</feature>
<keyword evidence="10" id="KW-0808">Transferase</keyword>
<comment type="caution">
    <text evidence="25">The sequence shown here is derived from an EMBL/GenBank/DDBJ whole genome shotgun (WGS) entry which is preliminary data.</text>
</comment>
<feature type="binding site" evidence="21">
    <location>
        <position position="57"/>
    </location>
    <ligand>
        <name>ATP</name>
        <dbReference type="ChEBI" id="CHEBI:30616"/>
    </ligand>
</feature>
<comment type="similarity">
    <text evidence="20">Belongs to the protein kinase superfamily. Ser/Thr protein kinase family. APG1/unc-51/ULK1 subfamily.</text>
</comment>
<feature type="compositionally biased region" description="Acidic residues" evidence="22">
    <location>
        <begin position="363"/>
        <end position="373"/>
    </location>
</feature>
<feature type="transmembrane region" description="Helical" evidence="23">
    <location>
        <begin position="946"/>
        <end position="971"/>
    </location>
</feature>
<evidence type="ECO:0000256" key="20">
    <source>
        <dbReference type="ARBA" id="ARBA00060750"/>
    </source>
</evidence>
<dbReference type="Pfam" id="PF21127">
    <property type="entry name" value="ATG1-like_MIT2"/>
    <property type="match status" value="1"/>
</dbReference>
<feature type="compositionally biased region" description="Basic and acidic residues" evidence="22">
    <location>
        <begin position="410"/>
        <end position="426"/>
    </location>
</feature>
<dbReference type="GO" id="GO:0042594">
    <property type="term" value="P:response to starvation"/>
    <property type="evidence" value="ECO:0007669"/>
    <property type="project" value="TreeGrafter"/>
</dbReference>
<evidence type="ECO:0000256" key="22">
    <source>
        <dbReference type="SAM" id="MobiDB-lite"/>
    </source>
</evidence>
<feature type="compositionally biased region" description="Basic and acidic residues" evidence="22">
    <location>
        <begin position="580"/>
        <end position="603"/>
    </location>
</feature>
<dbReference type="KEGG" id="tve:TRV_04201"/>
<feature type="compositionally biased region" description="Polar residues" evidence="22">
    <location>
        <begin position="473"/>
        <end position="502"/>
    </location>
</feature>
<evidence type="ECO:0000256" key="12">
    <source>
        <dbReference type="ARBA" id="ARBA00022777"/>
    </source>
</evidence>
<dbReference type="GO" id="GO:0005776">
    <property type="term" value="C:autophagosome"/>
    <property type="evidence" value="ECO:0007669"/>
    <property type="project" value="TreeGrafter"/>
</dbReference>
<dbReference type="InterPro" id="IPR048941">
    <property type="entry name" value="ATG1-like_MIT2"/>
</dbReference>
<feature type="region of interest" description="Disordered" evidence="22">
    <location>
        <begin position="821"/>
        <end position="841"/>
    </location>
</feature>
<keyword evidence="11 21" id="KW-0547">Nucleotide-binding</keyword>
<dbReference type="GO" id="GO:0000045">
    <property type="term" value="P:autophagosome assembly"/>
    <property type="evidence" value="ECO:0007669"/>
    <property type="project" value="TreeGrafter"/>
</dbReference>
<feature type="region of interest" description="Disordered" evidence="22">
    <location>
        <begin position="355"/>
        <end position="505"/>
    </location>
</feature>
<feature type="compositionally biased region" description="Basic and acidic residues" evidence="22">
    <location>
        <begin position="905"/>
        <end position="915"/>
    </location>
</feature>
<protein>
    <recommendedName>
        <fullName evidence="5">Serine/threonine-protein kinase ATG1</fullName>
        <ecNumber evidence="4">2.7.11.1</ecNumber>
    </recommendedName>
    <alternativeName>
        <fullName evidence="17">Autophagy-related protein 1</fullName>
    </alternativeName>
    <alternativeName>
        <fullName evidence="6">Serine/threonine-protein kinase atg1</fullName>
    </alternativeName>
</protein>
<dbReference type="InterPro" id="IPR011009">
    <property type="entry name" value="Kinase-like_dom_sf"/>
</dbReference>
<evidence type="ECO:0000256" key="9">
    <source>
        <dbReference type="ARBA" id="ARBA00022527"/>
    </source>
</evidence>
<dbReference type="AlphaFoldDB" id="D4DAQ3"/>
<evidence type="ECO:0000313" key="26">
    <source>
        <dbReference type="Proteomes" id="UP000008383"/>
    </source>
</evidence>
<keyword evidence="16 23" id="KW-0472">Membrane</keyword>
<evidence type="ECO:0000256" key="13">
    <source>
        <dbReference type="ARBA" id="ARBA00022840"/>
    </source>
</evidence>
<gene>
    <name evidence="25" type="ORF">TRV_04201</name>
</gene>
<dbReference type="PROSITE" id="PS00108">
    <property type="entry name" value="PROTEIN_KINASE_ST"/>
    <property type="match status" value="1"/>
</dbReference>
<dbReference type="GO" id="GO:0010506">
    <property type="term" value="P:regulation of autophagy"/>
    <property type="evidence" value="ECO:0007669"/>
    <property type="project" value="InterPro"/>
</dbReference>
<dbReference type="InterPro" id="IPR045269">
    <property type="entry name" value="Atg1-like"/>
</dbReference>
<keyword evidence="7" id="KW-0813">Transport</keyword>
<evidence type="ECO:0000256" key="10">
    <source>
        <dbReference type="ARBA" id="ARBA00022679"/>
    </source>
</evidence>
<dbReference type="SUPFAM" id="SSF56112">
    <property type="entry name" value="Protein kinase-like (PK-like)"/>
    <property type="match status" value="1"/>
</dbReference>
<dbReference type="CDD" id="cd14009">
    <property type="entry name" value="STKc_ATG1_ULK_like"/>
    <property type="match status" value="1"/>
</dbReference>
<dbReference type="PANTHER" id="PTHR24348:SF22">
    <property type="entry name" value="NON-SPECIFIC SERINE_THREONINE PROTEIN KINASE"/>
    <property type="match status" value="1"/>
</dbReference>
<accession>D4DAQ3</accession>
<keyword evidence="13 21" id="KW-0067">ATP-binding</keyword>
<evidence type="ECO:0000256" key="23">
    <source>
        <dbReference type="SAM" id="Phobius"/>
    </source>
</evidence>
<dbReference type="EMBL" id="ACYE01000214">
    <property type="protein sequence ID" value="EFE41072.1"/>
    <property type="molecule type" value="Genomic_DNA"/>
</dbReference>
<evidence type="ECO:0000313" key="25">
    <source>
        <dbReference type="EMBL" id="EFE41072.1"/>
    </source>
</evidence>
<keyword evidence="15" id="KW-0072">Autophagy</keyword>
<evidence type="ECO:0000256" key="19">
    <source>
        <dbReference type="ARBA" id="ARBA00048679"/>
    </source>
</evidence>
<keyword evidence="14" id="KW-0653">Protein transport</keyword>
<keyword evidence="9" id="KW-0723">Serine/threonine-protein kinase</keyword>
<dbReference type="FunFam" id="3.30.200.20:FF:000042">
    <property type="entry name" value="Aurora kinase A"/>
    <property type="match status" value="1"/>
</dbReference>
<dbReference type="GO" id="GO:0000422">
    <property type="term" value="P:autophagy of mitochondrion"/>
    <property type="evidence" value="ECO:0007669"/>
    <property type="project" value="TreeGrafter"/>
</dbReference>
<sequence length="1018" mass="113158">MATPSAESSRRAKAVVDDEQMNLRIGHYTRLNEIGRGSFATVYRGTHNEYNTFVAVKSVTLLRMTQKLRDNLKLEIDILKSLQHPHIVALIDCYETSSHIHIIMEFCMLGDLSRFIRKRNSMAKHELLRDMMTKYPNPPGEGLHDAVVRHFLKQLASALQFLRAKDLIHRDVKPQNLLLHPSPTICSKTLIQSVSYKGSENSFTPIAGVSSFPMLKIADFGFARSLPSTSLADTLCGSPLYMAPEILRYEKYDAKADLWSVGTVLYEMVVGKPPFRAANHMELLQKIQLTKDRIRFPRETPVANDIKKLIRSLLKFNPVERITFPLFFGNSVIEGDIPGLVGEDLEEQIERNAARERQRLEGDDLEPEGLEQEIPDRSDTQAEDMDDEVEETRNKAPTAAPTLAPAPATERTETRPGPRPLVEHNSRPGSAVSRVDGRDKYDLQRATGRHTEDSPAIPSTRNVHPVSEPVVRQSDNQRSSKSSLTEQISGPSQTARSQNAKQLSEIEKERAAQDIAFERDYVVVEKRAVEVNAFADELAASPRVQQQQLNSRQSGAIVRRATTTATPHSLKTKHTPQPDTQDRQTKPRADSTHNRRYSYDRRYGPNPISATSAISKALNMASGRLFGVSFSPPSALTKGGRSPPLGYSPFPTYPVAQSSLVVVDEKPQHLSHDSKTVHIIEECATRSDVVYGFAEVKYKQLIPATPSNKSDSTIKPSTMEHSPDDDGLTLDAVLTLSEEALVLYVKALSILAKAMDIAGAWWARKNREESIGSGLPPSKTEKDIVISSRINNVVQWVRTRFNEVLQKAEYSRRRLLEAQKQLPPDHPYRMSHEVGESGSLPSFDQSSDQVIISSGITAEKLMYDRALEMSRTAAINELTGEDLSGCEIAYVTAIRMLEAVLESDDSSRSTKDRGTADGGGSGEPGMEDSQIQGEDCEVVAKRKGTFFFFFFFATLMLYCIANCFPAVVESIRARLRALRKKMALMAKRTSAPPAVLSPKLPPSHPRPASPAMAHSPSK</sequence>
<dbReference type="GO" id="GO:0061709">
    <property type="term" value="P:reticulophagy"/>
    <property type="evidence" value="ECO:0007669"/>
    <property type="project" value="TreeGrafter"/>
</dbReference>
<dbReference type="GO" id="GO:0015031">
    <property type="term" value="P:protein transport"/>
    <property type="evidence" value="ECO:0007669"/>
    <property type="project" value="UniProtKB-KW"/>
</dbReference>
<evidence type="ECO:0000256" key="14">
    <source>
        <dbReference type="ARBA" id="ARBA00022927"/>
    </source>
</evidence>
<evidence type="ECO:0000256" key="2">
    <source>
        <dbReference type="ARBA" id="ARBA00004623"/>
    </source>
</evidence>
<feature type="compositionally biased region" description="Pro residues" evidence="22">
    <location>
        <begin position="999"/>
        <end position="1008"/>
    </location>
</feature>
<feature type="domain" description="Protein kinase" evidence="24">
    <location>
        <begin position="28"/>
        <end position="333"/>
    </location>
</feature>
<comment type="catalytic activity">
    <reaction evidence="18">
        <text>L-threonyl-[protein] + ATP = O-phospho-L-threonyl-[protein] + ADP + H(+)</text>
        <dbReference type="Rhea" id="RHEA:46608"/>
        <dbReference type="Rhea" id="RHEA-COMP:11060"/>
        <dbReference type="Rhea" id="RHEA-COMP:11605"/>
        <dbReference type="ChEBI" id="CHEBI:15378"/>
        <dbReference type="ChEBI" id="CHEBI:30013"/>
        <dbReference type="ChEBI" id="CHEBI:30616"/>
        <dbReference type="ChEBI" id="CHEBI:61977"/>
        <dbReference type="ChEBI" id="CHEBI:456216"/>
        <dbReference type="EC" id="2.7.11.1"/>
    </reaction>
</comment>
<dbReference type="GO" id="GO:0004674">
    <property type="term" value="F:protein serine/threonine kinase activity"/>
    <property type="evidence" value="ECO:0007669"/>
    <property type="project" value="UniProtKB-KW"/>
</dbReference>
<comment type="subunit">
    <text evidence="3">Homodimer. Forms a ternary complex with ATG13 and ATG17.</text>
</comment>
<evidence type="ECO:0000256" key="21">
    <source>
        <dbReference type="PROSITE-ProRule" id="PRU10141"/>
    </source>
</evidence>
<evidence type="ECO:0000256" key="17">
    <source>
        <dbReference type="ARBA" id="ARBA00030237"/>
    </source>
</evidence>